<name>I3IP14_9BACT</name>
<protein>
    <submittedName>
        <fullName evidence="2">Uncharacterized protein</fullName>
    </submittedName>
</protein>
<evidence type="ECO:0000256" key="1">
    <source>
        <dbReference type="SAM" id="MobiDB-lite"/>
    </source>
</evidence>
<dbReference type="AlphaFoldDB" id="I3IP14"/>
<feature type="compositionally biased region" description="Basic and acidic residues" evidence="1">
    <location>
        <begin position="36"/>
        <end position="89"/>
    </location>
</feature>
<dbReference type="EMBL" id="BAFH01000004">
    <property type="protein sequence ID" value="GAB63459.1"/>
    <property type="molecule type" value="Genomic_DNA"/>
</dbReference>
<feature type="region of interest" description="Disordered" evidence="1">
    <location>
        <begin position="29"/>
        <end position="134"/>
    </location>
</feature>
<sequence>MLKKYRLTFIGASIFSIGIITGFGDFARAQHSPAHPVDKPGGKDVIKDEEAYKKRQEEKEKSVQESREKGGIGVHKHNENGEKKADESHGISGRGESQGGAGIAGGGVVGGRETEGERKVEEAQKRRAETEEGK</sequence>
<comment type="caution">
    <text evidence="2">The sequence shown here is derived from an EMBL/GenBank/DDBJ whole genome shotgun (WGS) entry which is preliminary data.</text>
</comment>
<dbReference type="STRING" id="247490.KSU1_D0150"/>
<reference evidence="2 3" key="1">
    <citation type="journal article" date="2012" name="FEBS Lett.">
        <title>Anammox organism KSU-1 expresses a NirK-type copper-containing nitrite reductase instead of a NirS-type with cytochrome cd1.</title>
        <authorList>
            <person name="Hira D."/>
            <person name="Toh H."/>
            <person name="Migita C.T."/>
            <person name="Okubo H."/>
            <person name="Nishiyama T."/>
            <person name="Hattori M."/>
            <person name="Furukawa K."/>
            <person name="Fujii T."/>
        </authorList>
    </citation>
    <scope>NUCLEOTIDE SEQUENCE [LARGE SCALE GENOMIC DNA]</scope>
</reference>
<gene>
    <name evidence="2" type="ORF">KSU1_D0150</name>
</gene>
<feature type="compositionally biased region" description="Basic and acidic residues" evidence="1">
    <location>
        <begin position="112"/>
        <end position="134"/>
    </location>
</feature>
<proteinExistence type="predicted"/>
<evidence type="ECO:0000313" key="3">
    <source>
        <dbReference type="Proteomes" id="UP000002985"/>
    </source>
</evidence>
<keyword evidence="3" id="KW-1185">Reference proteome</keyword>
<feature type="compositionally biased region" description="Gly residues" evidence="1">
    <location>
        <begin position="92"/>
        <end position="110"/>
    </location>
</feature>
<accession>I3IP14</accession>
<organism evidence="2 3">
    <name type="scientific">Candidatus Jettenia caeni</name>
    <dbReference type="NCBI Taxonomy" id="247490"/>
    <lineage>
        <taxon>Bacteria</taxon>
        <taxon>Pseudomonadati</taxon>
        <taxon>Planctomycetota</taxon>
        <taxon>Candidatus Brocadiia</taxon>
        <taxon>Candidatus Brocadiales</taxon>
        <taxon>Candidatus Brocadiaceae</taxon>
        <taxon>Candidatus Jettenia</taxon>
    </lineage>
</organism>
<dbReference type="Proteomes" id="UP000002985">
    <property type="component" value="Unassembled WGS sequence"/>
</dbReference>
<evidence type="ECO:0000313" key="2">
    <source>
        <dbReference type="EMBL" id="GAB63459.1"/>
    </source>
</evidence>